<protein>
    <submittedName>
        <fullName evidence="1">Uncharacterized protein MANES_09G053600</fullName>
    </submittedName>
</protein>
<dbReference type="EMBL" id="GGEC01061263">
    <property type="protein sequence ID" value="MBX41747.1"/>
    <property type="molecule type" value="Transcribed_RNA"/>
</dbReference>
<evidence type="ECO:0000313" key="1">
    <source>
        <dbReference type="EMBL" id="MBX41747.1"/>
    </source>
</evidence>
<name>A0A2P2NGZ7_RHIMU</name>
<sequence length="118" mass="12640">MMQPHLAYISIIAVPSITSTENLFPLIKSQTSLALFKAPNLAQAFTIVTTAILSGNIPSFLIRSNKTNDSFAFPHSAKPPIIAVQVTRSLLGISSNICLATSIIPHLAYMSTKAAQTK</sequence>
<proteinExistence type="predicted"/>
<organism evidence="1">
    <name type="scientific">Rhizophora mucronata</name>
    <name type="common">Asiatic mangrove</name>
    <dbReference type="NCBI Taxonomy" id="61149"/>
    <lineage>
        <taxon>Eukaryota</taxon>
        <taxon>Viridiplantae</taxon>
        <taxon>Streptophyta</taxon>
        <taxon>Embryophyta</taxon>
        <taxon>Tracheophyta</taxon>
        <taxon>Spermatophyta</taxon>
        <taxon>Magnoliopsida</taxon>
        <taxon>eudicotyledons</taxon>
        <taxon>Gunneridae</taxon>
        <taxon>Pentapetalae</taxon>
        <taxon>rosids</taxon>
        <taxon>fabids</taxon>
        <taxon>Malpighiales</taxon>
        <taxon>Rhizophoraceae</taxon>
        <taxon>Rhizophora</taxon>
    </lineage>
</organism>
<dbReference type="AlphaFoldDB" id="A0A2P2NGZ7"/>
<reference evidence="1" key="1">
    <citation type="submission" date="2018-02" db="EMBL/GenBank/DDBJ databases">
        <title>Rhizophora mucronata_Transcriptome.</title>
        <authorList>
            <person name="Meera S.P."/>
            <person name="Sreeshan A."/>
            <person name="Augustine A."/>
        </authorList>
    </citation>
    <scope>NUCLEOTIDE SEQUENCE</scope>
    <source>
        <tissue evidence="1">Leaf</tissue>
    </source>
</reference>
<accession>A0A2P2NGZ7</accession>